<dbReference type="eggNOG" id="KOG3792">
    <property type="taxonomic scope" value="Eukaryota"/>
</dbReference>
<feature type="region of interest" description="Disordered" evidence="1">
    <location>
        <begin position="38"/>
        <end position="127"/>
    </location>
</feature>
<evidence type="ECO:0000313" key="3">
    <source>
        <dbReference type="Ensembl" id="ENSMPUP00000001471.1"/>
    </source>
</evidence>
<dbReference type="Gene3D" id="3.30.160.60">
    <property type="entry name" value="Classic Zinc Finger"/>
    <property type="match status" value="1"/>
</dbReference>
<evidence type="ECO:0000259" key="2">
    <source>
        <dbReference type="Pfam" id="PF12874"/>
    </source>
</evidence>
<dbReference type="InterPro" id="IPR036236">
    <property type="entry name" value="Znf_C2H2_sf"/>
</dbReference>
<feature type="domain" description="C2H2-type" evidence="2">
    <location>
        <begin position="3"/>
        <end position="26"/>
    </location>
</feature>
<dbReference type="GeneTree" id="ENSGT00940000162148"/>
<dbReference type="SUPFAM" id="SSF57667">
    <property type="entry name" value="beta-beta-alpha zinc fingers"/>
    <property type="match status" value="1"/>
</dbReference>
<dbReference type="EMBL" id="AEYP01112772">
    <property type="status" value="NOT_ANNOTATED_CDS"/>
    <property type="molecule type" value="Genomic_DNA"/>
</dbReference>
<organism evidence="3">
    <name type="scientific">Mustela putorius furo</name>
    <name type="common">European domestic ferret</name>
    <name type="synonym">Mustela furo</name>
    <dbReference type="NCBI Taxonomy" id="9669"/>
    <lineage>
        <taxon>Eukaryota</taxon>
        <taxon>Metazoa</taxon>
        <taxon>Chordata</taxon>
        <taxon>Craniata</taxon>
        <taxon>Vertebrata</taxon>
        <taxon>Euteleostomi</taxon>
        <taxon>Mammalia</taxon>
        <taxon>Eutheria</taxon>
        <taxon>Laurasiatheria</taxon>
        <taxon>Carnivora</taxon>
        <taxon>Caniformia</taxon>
        <taxon>Musteloidea</taxon>
        <taxon>Mustelidae</taxon>
        <taxon>Mustelinae</taxon>
        <taxon>Mustela</taxon>
    </lineage>
</organism>
<dbReference type="STRING" id="9669.ENSMPUP00000001471"/>
<protein>
    <recommendedName>
        <fullName evidence="2">C2H2-type domain-containing protein</fullName>
    </recommendedName>
</protein>
<dbReference type="InterPro" id="IPR013087">
    <property type="entry name" value="Znf_C2H2_type"/>
</dbReference>
<accession>M3XQX1</accession>
<sequence length="127" mass="12771">RPRCGLCAVSCTGADAYAAHIRGARHQKVLKLHTKLGKPIPAIEPVPGDSSSAQATRTSQPAPLTAESSPAGSAKPTAPAGPSACTPSKPALTKRPAAWKATSAGMGHSPTPGLTPHAGISKKRLSP</sequence>
<dbReference type="AlphaFoldDB" id="M3XQX1"/>
<dbReference type="HOGENOM" id="CLU_1975595_0_0_1"/>
<dbReference type="InParanoid" id="M3XQX1"/>
<dbReference type="Pfam" id="PF12874">
    <property type="entry name" value="zf-met"/>
    <property type="match status" value="1"/>
</dbReference>
<feature type="compositionally biased region" description="Polar residues" evidence="1">
    <location>
        <begin position="49"/>
        <end position="71"/>
    </location>
</feature>
<reference evidence="3" key="1">
    <citation type="submission" date="2024-06" db="UniProtKB">
        <authorList>
            <consortium name="Ensembl"/>
        </authorList>
    </citation>
    <scope>IDENTIFICATION</scope>
</reference>
<evidence type="ECO:0000256" key="1">
    <source>
        <dbReference type="SAM" id="MobiDB-lite"/>
    </source>
</evidence>
<dbReference type="FunFam" id="3.30.160.60:FF:000210">
    <property type="entry name" value="Zinc finger RNA-binding protein 2"/>
    <property type="match status" value="1"/>
</dbReference>
<dbReference type="Ensembl" id="ENSMPUT00000001502.1">
    <property type="protein sequence ID" value="ENSMPUP00000001471.1"/>
    <property type="gene ID" value="ENSMPUG00000001485.1"/>
</dbReference>
<name>M3XQX1_MUSPF</name>
<proteinExistence type="predicted"/>